<proteinExistence type="predicted"/>
<reference evidence="1" key="1">
    <citation type="journal article" date="2012" name="PLoS ONE">
        <title>Gene sets for utilization of primary and secondary nutrition supplies in the distal gut of endangered iberian lynx.</title>
        <authorList>
            <person name="Alcaide M."/>
            <person name="Messina E."/>
            <person name="Richter M."/>
            <person name="Bargiela R."/>
            <person name="Peplies J."/>
            <person name="Huws S.A."/>
            <person name="Newbold C.J."/>
            <person name="Golyshin P.N."/>
            <person name="Simon M.A."/>
            <person name="Lopez G."/>
            <person name="Yakimov M.M."/>
            <person name="Ferrer M."/>
        </authorList>
    </citation>
    <scope>NUCLEOTIDE SEQUENCE</scope>
</reference>
<dbReference type="EMBL" id="AMCI01005952">
    <property type="protein sequence ID" value="EJW95180.1"/>
    <property type="molecule type" value="Genomic_DNA"/>
</dbReference>
<sequence length="39" mass="4659">MQAEATEPFLFRYVIIEKEYVMNKKDLSKYFTSNVLGRV</sequence>
<accession>J9C5R3</accession>
<feature type="non-terminal residue" evidence="1">
    <location>
        <position position="39"/>
    </location>
</feature>
<comment type="caution">
    <text evidence="1">The sequence shown here is derived from an EMBL/GenBank/DDBJ whole genome shotgun (WGS) entry which is preliminary data.</text>
</comment>
<protein>
    <submittedName>
        <fullName evidence="1">Uncharacterized protein</fullName>
    </submittedName>
</protein>
<name>J9C5R3_9ZZZZ</name>
<evidence type="ECO:0000313" key="1">
    <source>
        <dbReference type="EMBL" id="EJW95180.1"/>
    </source>
</evidence>
<gene>
    <name evidence="1" type="ORF">EVA_16712</name>
</gene>
<organism evidence="1">
    <name type="scientific">gut metagenome</name>
    <dbReference type="NCBI Taxonomy" id="749906"/>
    <lineage>
        <taxon>unclassified sequences</taxon>
        <taxon>metagenomes</taxon>
        <taxon>organismal metagenomes</taxon>
    </lineage>
</organism>
<dbReference type="AlphaFoldDB" id="J9C5R3"/>